<reference evidence="1" key="1">
    <citation type="submission" date="2023-05" db="EMBL/GenBank/DDBJ databases">
        <authorList>
            <person name="Huff M."/>
        </authorList>
    </citation>
    <scope>NUCLEOTIDE SEQUENCE</scope>
</reference>
<accession>A0AAD1Z2B4</accession>
<organism evidence="1 2">
    <name type="scientific">Fraxinus pennsylvanica</name>
    <dbReference type="NCBI Taxonomy" id="56036"/>
    <lineage>
        <taxon>Eukaryota</taxon>
        <taxon>Viridiplantae</taxon>
        <taxon>Streptophyta</taxon>
        <taxon>Embryophyta</taxon>
        <taxon>Tracheophyta</taxon>
        <taxon>Spermatophyta</taxon>
        <taxon>Magnoliopsida</taxon>
        <taxon>eudicotyledons</taxon>
        <taxon>Gunneridae</taxon>
        <taxon>Pentapetalae</taxon>
        <taxon>asterids</taxon>
        <taxon>lamiids</taxon>
        <taxon>Lamiales</taxon>
        <taxon>Oleaceae</taxon>
        <taxon>Oleeae</taxon>
        <taxon>Fraxinus</taxon>
    </lineage>
</organism>
<sequence length="146" mass="16350">MKVGEEMEVDKEEMVSMTAGSGQRNSQFWLQCHVKLRKRGRSVIEKLSFFHSLFIDVSVFKSVEAIKCLMENDQRSTDNSNSSILYEERIGDLLISVAKDVPDASTKLDSKNGGSLVLGMSHEDLTKRNLLKGITADESATVHVLW</sequence>
<keyword evidence="2" id="KW-1185">Reference proteome</keyword>
<evidence type="ECO:0000313" key="1">
    <source>
        <dbReference type="EMBL" id="CAI9761028.1"/>
    </source>
</evidence>
<protein>
    <submittedName>
        <fullName evidence="1">Uncharacterized protein</fullName>
    </submittedName>
</protein>
<dbReference type="AlphaFoldDB" id="A0AAD1Z2B4"/>
<dbReference type="EMBL" id="OU503040">
    <property type="protein sequence ID" value="CAI9761028.1"/>
    <property type="molecule type" value="Genomic_DNA"/>
</dbReference>
<name>A0AAD1Z2B4_9LAMI</name>
<dbReference type="Proteomes" id="UP000834106">
    <property type="component" value="Chromosome 5"/>
</dbReference>
<gene>
    <name evidence="1" type="ORF">FPE_LOCUS8458</name>
</gene>
<evidence type="ECO:0000313" key="2">
    <source>
        <dbReference type="Proteomes" id="UP000834106"/>
    </source>
</evidence>
<proteinExistence type="predicted"/>